<organism evidence="2 3">
    <name type="scientific">Nocardioides salarius</name>
    <dbReference type="NCBI Taxonomy" id="374513"/>
    <lineage>
        <taxon>Bacteria</taxon>
        <taxon>Bacillati</taxon>
        <taxon>Actinomycetota</taxon>
        <taxon>Actinomycetes</taxon>
        <taxon>Propionibacteriales</taxon>
        <taxon>Nocardioidaceae</taxon>
        <taxon>Nocardioides</taxon>
    </lineage>
</organism>
<proteinExistence type="predicted"/>
<sequence length="86" mass="9605">MTQQLRTTPDTPTRSTQPPPPQLTLIHGRRDPALETAPDPARERARANALRDRHSEGLTRLMSERADLRGVNALADLVDDAVRWSV</sequence>
<accession>A0ABS2M9U3</accession>
<dbReference type="RefSeq" id="WP_193669804.1">
    <property type="nucleotide sequence ID" value="NZ_JACDTV010000010.1"/>
</dbReference>
<dbReference type="Proteomes" id="UP000732378">
    <property type="component" value="Unassembled WGS sequence"/>
</dbReference>
<gene>
    <name evidence="2" type="ORF">JOE61_001765</name>
</gene>
<feature type="region of interest" description="Disordered" evidence="1">
    <location>
        <begin position="1"/>
        <end position="42"/>
    </location>
</feature>
<feature type="compositionally biased region" description="Low complexity" evidence="1">
    <location>
        <begin position="1"/>
        <end position="16"/>
    </location>
</feature>
<evidence type="ECO:0000256" key="1">
    <source>
        <dbReference type="SAM" id="MobiDB-lite"/>
    </source>
</evidence>
<dbReference type="EMBL" id="JAFBBZ010000001">
    <property type="protein sequence ID" value="MBM7507951.1"/>
    <property type="molecule type" value="Genomic_DNA"/>
</dbReference>
<reference evidence="2 3" key="1">
    <citation type="submission" date="2021-01" db="EMBL/GenBank/DDBJ databases">
        <title>Sequencing the genomes of 1000 actinobacteria strains.</title>
        <authorList>
            <person name="Klenk H.-P."/>
        </authorList>
    </citation>
    <scope>NUCLEOTIDE SEQUENCE [LARGE SCALE GENOMIC DNA]</scope>
    <source>
        <strain evidence="2 3">DSM 18239</strain>
    </source>
</reference>
<keyword evidence="3" id="KW-1185">Reference proteome</keyword>
<name>A0ABS2M9U3_9ACTN</name>
<comment type="caution">
    <text evidence="2">The sequence shown here is derived from an EMBL/GenBank/DDBJ whole genome shotgun (WGS) entry which is preliminary data.</text>
</comment>
<protein>
    <submittedName>
        <fullName evidence="2">Uncharacterized protein</fullName>
    </submittedName>
</protein>
<evidence type="ECO:0000313" key="2">
    <source>
        <dbReference type="EMBL" id="MBM7507951.1"/>
    </source>
</evidence>
<evidence type="ECO:0000313" key="3">
    <source>
        <dbReference type="Proteomes" id="UP000732378"/>
    </source>
</evidence>